<evidence type="ECO:0000256" key="3">
    <source>
        <dbReference type="ARBA" id="ARBA00022525"/>
    </source>
</evidence>
<accession>A0A2P4XDT2</accession>
<evidence type="ECO:0000256" key="5">
    <source>
        <dbReference type="RuleBase" id="RU367124"/>
    </source>
</evidence>
<dbReference type="InterPro" id="IPR031825">
    <property type="entry name" value="RXLR"/>
</dbReference>
<comment type="function">
    <text evidence="5">Effector that suppresses plant defense responses during pathogen infection.</text>
</comment>
<evidence type="ECO:0000256" key="4">
    <source>
        <dbReference type="ARBA" id="ARBA00022729"/>
    </source>
</evidence>
<keyword evidence="4 5" id="KW-0732">Signal</keyword>
<comment type="similarity">
    <text evidence="2 5">Belongs to the RxLR effector family.</text>
</comment>
<dbReference type="EMBL" id="NCKW01011333">
    <property type="protein sequence ID" value="POM63712.1"/>
    <property type="molecule type" value="Genomic_DNA"/>
</dbReference>
<organism evidence="6 7">
    <name type="scientific">Phytophthora palmivora</name>
    <dbReference type="NCBI Taxonomy" id="4796"/>
    <lineage>
        <taxon>Eukaryota</taxon>
        <taxon>Sar</taxon>
        <taxon>Stramenopiles</taxon>
        <taxon>Oomycota</taxon>
        <taxon>Peronosporomycetes</taxon>
        <taxon>Peronosporales</taxon>
        <taxon>Peronosporaceae</taxon>
        <taxon>Phytophthora</taxon>
    </lineage>
</organism>
<protein>
    <recommendedName>
        <fullName evidence="5">RxLR effector protein</fullName>
    </recommendedName>
</protein>
<name>A0A2P4XDT2_9STRA</name>
<feature type="chain" id="PRO_5045002495" description="RxLR effector protein" evidence="5">
    <location>
        <begin position="18"/>
        <end position="120"/>
    </location>
</feature>
<sequence length="120" mass="13666">MRLNYIALLIAAILVAGANVASPSMAINTDHAPLSKVLSDSPVLEGQADSTFKRSLRAHDFDDEERGVLESLKFFKWFKSGMNPKKLYKKLGLEGLGENAWKHKNFDTYLKFSKYWRDKQ</sequence>
<evidence type="ECO:0000313" key="6">
    <source>
        <dbReference type="EMBL" id="POM63712.1"/>
    </source>
</evidence>
<reference evidence="6 7" key="1">
    <citation type="journal article" date="2017" name="Genome Biol. Evol.">
        <title>Phytophthora megakarya and P. palmivora, closely related causal agents of cacao black pod rot, underwent increases in genome sizes and gene numbers by different mechanisms.</title>
        <authorList>
            <person name="Ali S.S."/>
            <person name="Shao J."/>
            <person name="Lary D.J."/>
            <person name="Kronmiller B."/>
            <person name="Shen D."/>
            <person name="Strem M.D."/>
            <person name="Amoako-Attah I."/>
            <person name="Akrofi A.Y."/>
            <person name="Begoude B.A."/>
            <person name="Ten Hoopen G.M."/>
            <person name="Coulibaly K."/>
            <person name="Kebe B.I."/>
            <person name="Melnick R.L."/>
            <person name="Guiltinan M.J."/>
            <person name="Tyler B.M."/>
            <person name="Meinhardt L.W."/>
            <person name="Bailey B.A."/>
        </authorList>
    </citation>
    <scope>NUCLEOTIDE SEQUENCE [LARGE SCALE GENOMIC DNA]</scope>
    <source>
        <strain evidence="7">sbr112.9</strain>
    </source>
</reference>
<dbReference type="Pfam" id="PF16810">
    <property type="entry name" value="RXLR"/>
    <property type="match status" value="1"/>
</dbReference>
<gene>
    <name evidence="6" type="ORF">PHPALM_20852</name>
</gene>
<evidence type="ECO:0000313" key="7">
    <source>
        <dbReference type="Proteomes" id="UP000237271"/>
    </source>
</evidence>
<keyword evidence="7" id="KW-1185">Reference proteome</keyword>
<dbReference type="OrthoDB" id="129884at2759"/>
<proteinExistence type="inferred from homology"/>
<comment type="caution">
    <text evidence="6">The sequence shown here is derived from an EMBL/GenBank/DDBJ whole genome shotgun (WGS) entry which is preliminary data.</text>
</comment>
<comment type="domain">
    <text evidence="5">The RxLR-dEER motif acts to carry the protein into the host cell cytoplasm through binding to cell surface phosphatidylinositol-3-phosphate.</text>
</comment>
<comment type="subcellular location">
    <subcellularLocation>
        <location evidence="1 5">Secreted</location>
    </subcellularLocation>
</comment>
<dbReference type="AlphaFoldDB" id="A0A2P4XDT2"/>
<keyword evidence="3 5" id="KW-0964">Secreted</keyword>
<feature type="signal peptide" evidence="5">
    <location>
        <begin position="1"/>
        <end position="17"/>
    </location>
</feature>
<evidence type="ECO:0000256" key="1">
    <source>
        <dbReference type="ARBA" id="ARBA00004613"/>
    </source>
</evidence>
<dbReference type="Proteomes" id="UP000237271">
    <property type="component" value="Unassembled WGS sequence"/>
</dbReference>
<evidence type="ECO:0000256" key="2">
    <source>
        <dbReference type="ARBA" id="ARBA00010400"/>
    </source>
</evidence>